<dbReference type="EMBL" id="CP092863">
    <property type="protein sequence ID" value="UYV61078.1"/>
    <property type="molecule type" value="Genomic_DNA"/>
</dbReference>
<evidence type="ECO:0000313" key="2">
    <source>
        <dbReference type="Proteomes" id="UP001235939"/>
    </source>
</evidence>
<accession>A0ABY6JZK0</accession>
<reference evidence="1 2" key="1">
    <citation type="submission" date="2022-01" db="EMBL/GenBank/DDBJ databases">
        <title>A chromosomal length assembly of Cordylochernes scorpioides.</title>
        <authorList>
            <person name="Zeh D."/>
            <person name="Zeh J."/>
        </authorList>
    </citation>
    <scope>NUCLEOTIDE SEQUENCE [LARGE SCALE GENOMIC DNA]</scope>
    <source>
        <strain evidence="1">IN4F17</strain>
        <tissue evidence="1">Whole Body</tissue>
    </source>
</reference>
<gene>
    <name evidence="1" type="ORF">LAZ67_1003327</name>
</gene>
<protein>
    <submittedName>
        <fullName evidence="1">Uncharacterized protein</fullName>
    </submittedName>
</protein>
<sequence length="133" mass="15008">MNSWEPGSSRKSSWTSCDDLHFFCGTPKQLDTLSSQQEVDTSSKFSDQNVMWQLYLSGHIDQASTVEEVDSLVKKHDAFEKTAGDPRREDWEHYSLAADLAPKEMAASDMRNRCLVQPLLTWSTNAAHPVSLD</sequence>
<dbReference type="Proteomes" id="UP001235939">
    <property type="component" value="Chromosome 01"/>
</dbReference>
<name>A0ABY6JZK0_9ARAC</name>
<proteinExistence type="predicted"/>
<evidence type="ECO:0000313" key="1">
    <source>
        <dbReference type="EMBL" id="UYV61078.1"/>
    </source>
</evidence>
<organism evidence="1 2">
    <name type="scientific">Cordylochernes scorpioides</name>
    <dbReference type="NCBI Taxonomy" id="51811"/>
    <lineage>
        <taxon>Eukaryota</taxon>
        <taxon>Metazoa</taxon>
        <taxon>Ecdysozoa</taxon>
        <taxon>Arthropoda</taxon>
        <taxon>Chelicerata</taxon>
        <taxon>Arachnida</taxon>
        <taxon>Pseudoscorpiones</taxon>
        <taxon>Cheliferoidea</taxon>
        <taxon>Chernetidae</taxon>
        <taxon>Cordylochernes</taxon>
    </lineage>
</organism>
<keyword evidence="2" id="KW-1185">Reference proteome</keyword>